<dbReference type="Pfam" id="PF24809">
    <property type="entry name" value="DUF7708"/>
    <property type="match status" value="1"/>
</dbReference>
<dbReference type="EMBL" id="MTQA01000071">
    <property type="protein sequence ID" value="PNP80999.1"/>
    <property type="molecule type" value="Genomic_DNA"/>
</dbReference>
<dbReference type="Proteomes" id="UP000236664">
    <property type="component" value="Unassembled WGS sequence"/>
</dbReference>
<dbReference type="OrthoDB" id="4840035at2759"/>
<comment type="caution">
    <text evidence="2">The sequence shown here is derived from an EMBL/GenBank/DDBJ whole genome shotgun (WGS) entry which is preliminary data.</text>
</comment>
<sequence>MNHRTVYVMKRFTKVEPSKGITRRFSDDVVNTTPEEPLGRALAAKVALDRNQERLRSSWDEWDQLLLEGRELANECIPDEEVVLFEQSRRLYVAWDKFRRDLPKDQQMQLEGRDRPDINYLVASVSKASATWQTDRDESKLGKLKSKFHSLCETCHDHSSLLAIIPKDDKYVTLLTGSLSAIAQATINHQNIAEGVADTLDDLCHDIDFWNRQMMEHGNIPSLRQYIQELYVIVFEFFTEVFNKWSKSGWKRFLTSFDDGAFNRLFTTKKERMLAIERRMERHVNLDFRHRTTESLEVLIQSQRELLYRLPNQLNEQRLFLGESLQQLLEQQQIFVLDRPQPALVTNMIEKTAEGSSNIVVADEIGPPPPELDALPSPQAHHRYNRAEIQAELAHFTTQWKNQVEHLTEVAKQASLLQIDRQVYHRLQTWLRDLSPTNFWVQGPYDVSRPSQNSMTAVSLTALARNHDIPLVAYFCTFTDHDALVMPKKADLEAFLASVVTQLVQLIPERGYSRADLSPARFAALAQGAFSVGEMLQLVRDVRELGPRLVHVFIDNLQVLEDRSNQAYTRDFLSTIAALCRLNGGNRLTESASVPDTSELMFGTKICFTTEGYMDGLAQAVGLQLLDKVEFDLETNETTSMEVSERLEWDS</sequence>
<dbReference type="InterPro" id="IPR056125">
    <property type="entry name" value="DUF7708"/>
</dbReference>
<dbReference type="AlphaFoldDB" id="A0A2K0WFE6"/>
<protein>
    <recommendedName>
        <fullName evidence="1">DUF7708 domain-containing protein</fullName>
    </recommendedName>
</protein>
<evidence type="ECO:0000259" key="1">
    <source>
        <dbReference type="Pfam" id="PF24809"/>
    </source>
</evidence>
<name>A0A2K0WFE6_GIBNY</name>
<evidence type="ECO:0000313" key="3">
    <source>
        <dbReference type="Proteomes" id="UP000236664"/>
    </source>
</evidence>
<organism evidence="2 3">
    <name type="scientific">Gibberella nygamai</name>
    <name type="common">Bean root rot disease fungus</name>
    <name type="synonym">Fusarium nygamai</name>
    <dbReference type="NCBI Taxonomy" id="42673"/>
    <lineage>
        <taxon>Eukaryota</taxon>
        <taxon>Fungi</taxon>
        <taxon>Dikarya</taxon>
        <taxon>Ascomycota</taxon>
        <taxon>Pezizomycotina</taxon>
        <taxon>Sordariomycetes</taxon>
        <taxon>Hypocreomycetidae</taxon>
        <taxon>Hypocreales</taxon>
        <taxon>Nectriaceae</taxon>
        <taxon>Fusarium</taxon>
        <taxon>Fusarium fujikuroi species complex</taxon>
    </lineage>
</organism>
<evidence type="ECO:0000313" key="2">
    <source>
        <dbReference type="EMBL" id="PNP80999.1"/>
    </source>
</evidence>
<reference evidence="2 3" key="1">
    <citation type="submission" date="2017-06" db="EMBL/GenBank/DDBJ databases">
        <title>Genome of Fusarium nygamai isolate CS10214.</title>
        <authorList>
            <person name="Gardiner D.M."/>
            <person name="Obanor F."/>
            <person name="Kazan K."/>
        </authorList>
    </citation>
    <scope>NUCLEOTIDE SEQUENCE [LARGE SCALE GENOMIC DNA]</scope>
    <source>
        <strain evidence="2 3">CS10214</strain>
    </source>
</reference>
<proteinExistence type="predicted"/>
<accession>A0A2K0WFE6</accession>
<dbReference type="STRING" id="42673.A0A2K0WFE6"/>
<gene>
    <name evidence="2" type="ORF">FNYG_05466</name>
</gene>
<feature type="domain" description="DUF7708" evidence="1">
    <location>
        <begin position="149"/>
        <end position="257"/>
    </location>
</feature>
<keyword evidence="3" id="KW-1185">Reference proteome</keyword>